<evidence type="ECO:0000256" key="1">
    <source>
        <dbReference type="SAM" id="Phobius"/>
    </source>
</evidence>
<keyword evidence="1" id="KW-0812">Transmembrane</keyword>
<evidence type="ECO:0000313" key="3">
    <source>
        <dbReference type="Proteomes" id="UP000574133"/>
    </source>
</evidence>
<sequence length="74" mass="8140">MIIGWCISLVVALLLLWSLKTARKWLIRLLTACLIASIAYVFYASASYNEPASGNSNPPAIDGMLYDDVFEGDL</sequence>
<feature type="transmembrane region" description="Helical" evidence="1">
    <location>
        <begin position="28"/>
        <end position="46"/>
    </location>
</feature>
<dbReference type="EMBL" id="JACJVN010000027">
    <property type="protein sequence ID" value="MBB6677066.1"/>
    <property type="molecule type" value="Genomic_DNA"/>
</dbReference>
<dbReference type="AlphaFoldDB" id="A0A841TAH0"/>
<evidence type="ECO:0000313" key="2">
    <source>
        <dbReference type="EMBL" id="MBB6677066.1"/>
    </source>
</evidence>
<keyword evidence="3" id="KW-1185">Reference proteome</keyword>
<protein>
    <submittedName>
        <fullName evidence="2">Uncharacterized protein</fullName>
    </submittedName>
</protein>
<dbReference type="Proteomes" id="UP000574133">
    <property type="component" value="Unassembled WGS sequence"/>
</dbReference>
<comment type="caution">
    <text evidence="2">The sequence shown here is derived from an EMBL/GenBank/DDBJ whole genome shotgun (WGS) entry which is preliminary data.</text>
</comment>
<keyword evidence="1" id="KW-0472">Membrane</keyword>
<organism evidence="2 3">
    <name type="scientific">Cohnella lubricantis</name>
    <dbReference type="NCBI Taxonomy" id="2163172"/>
    <lineage>
        <taxon>Bacteria</taxon>
        <taxon>Bacillati</taxon>
        <taxon>Bacillota</taxon>
        <taxon>Bacilli</taxon>
        <taxon>Bacillales</taxon>
        <taxon>Paenibacillaceae</taxon>
        <taxon>Cohnella</taxon>
    </lineage>
</organism>
<reference evidence="2 3" key="1">
    <citation type="submission" date="2020-08" db="EMBL/GenBank/DDBJ databases">
        <title>Cohnella phylogeny.</title>
        <authorList>
            <person name="Dunlap C."/>
        </authorList>
    </citation>
    <scope>NUCLEOTIDE SEQUENCE [LARGE SCALE GENOMIC DNA]</scope>
    <source>
        <strain evidence="2 3">DSM 103658</strain>
    </source>
</reference>
<name>A0A841TAH0_9BACL</name>
<keyword evidence="1" id="KW-1133">Transmembrane helix</keyword>
<accession>A0A841TAH0</accession>
<dbReference type="RefSeq" id="WP_415782712.1">
    <property type="nucleotide sequence ID" value="NZ_CBCSEP010000001.1"/>
</dbReference>
<proteinExistence type="predicted"/>
<gene>
    <name evidence="2" type="ORF">H4Q31_06950</name>
</gene>